<evidence type="ECO:0000259" key="15">
    <source>
        <dbReference type="PROSITE" id="PS51198"/>
    </source>
</evidence>
<comment type="function">
    <text evidence="8">Has both ATPase and helicase activities. Unwinds DNA duplexes with 3' to 5' polarity with respect to the bound strand and initiates unwinding most effectively when a single-stranded region is present. Involved in the post-incision events of nucleotide excision repair and methyl-directed mismatch repair.</text>
</comment>
<dbReference type="Gene3D" id="1.10.486.10">
    <property type="entry name" value="PCRA, domain 4"/>
    <property type="match status" value="1"/>
</dbReference>
<dbReference type="GO" id="GO:0005524">
    <property type="term" value="F:ATP binding"/>
    <property type="evidence" value="ECO:0007669"/>
    <property type="project" value="UniProtKB-UniRule"/>
</dbReference>
<keyword evidence="4 13" id="KW-0347">Helicase</keyword>
<keyword evidence="5 13" id="KW-0067">ATP-binding</keyword>
<evidence type="ECO:0000313" key="17">
    <source>
        <dbReference type="EMBL" id="RFB04447.1"/>
    </source>
</evidence>
<dbReference type="InterPro" id="IPR014016">
    <property type="entry name" value="UvrD-like_ATP-bd"/>
</dbReference>
<evidence type="ECO:0000256" key="8">
    <source>
        <dbReference type="ARBA" id="ARBA00025289"/>
    </source>
</evidence>
<dbReference type="GO" id="GO:0000725">
    <property type="term" value="P:recombinational repair"/>
    <property type="evidence" value="ECO:0007669"/>
    <property type="project" value="TreeGrafter"/>
</dbReference>
<dbReference type="FunFam" id="3.40.50.300:FF:001890">
    <property type="entry name" value="DNA helicase"/>
    <property type="match status" value="1"/>
</dbReference>
<keyword evidence="3 13" id="KW-0378">Hydrolase</keyword>
<feature type="binding site" evidence="13">
    <location>
        <begin position="47"/>
        <end position="54"/>
    </location>
    <ligand>
        <name>ATP</name>
        <dbReference type="ChEBI" id="CHEBI:30616"/>
    </ligand>
</feature>
<evidence type="ECO:0000259" key="16">
    <source>
        <dbReference type="PROSITE" id="PS51217"/>
    </source>
</evidence>
<dbReference type="Pfam" id="PF13361">
    <property type="entry name" value="UvrD_C"/>
    <property type="match status" value="1"/>
</dbReference>
<protein>
    <recommendedName>
        <fullName evidence="10">DNA 3'-5' helicase</fullName>
        <ecNumber evidence="10">5.6.2.4</ecNumber>
    </recommendedName>
    <alternativeName>
        <fullName evidence="11">DNA 3'-5' helicase II</fullName>
    </alternativeName>
</protein>
<evidence type="ECO:0000256" key="5">
    <source>
        <dbReference type="ARBA" id="ARBA00022840"/>
    </source>
</evidence>
<keyword evidence="6" id="KW-0238">DNA-binding</keyword>
<evidence type="ECO:0000256" key="3">
    <source>
        <dbReference type="ARBA" id="ARBA00022801"/>
    </source>
</evidence>
<dbReference type="FunFam" id="1.10.486.10:FF:000003">
    <property type="entry name" value="ATP-dependent DNA helicase"/>
    <property type="match status" value="1"/>
</dbReference>
<dbReference type="FunCoup" id="A0A371RG63">
    <property type="interactions" value="415"/>
</dbReference>
<comment type="caution">
    <text evidence="17">The sequence shown here is derived from an EMBL/GenBank/DDBJ whole genome shotgun (WGS) entry which is preliminary data.</text>
</comment>
<dbReference type="GO" id="GO:0043138">
    <property type="term" value="F:3'-5' DNA helicase activity"/>
    <property type="evidence" value="ECO:0007669"/>
    <property type="project" value="UniProtKB-EC"/>
</dbReference>
<dbReference type="PANTHER" id="PTHR11070:SF2">
    <property type="entry name" value="ATP-DEPENDENT DNA HELICASE SRS2"/>
    <property type="match status" value="1"/>
</dbReference>
<feature type="region of interest" description="Disordered" evidence="14">
    <location>
        <begin position="1"/>
        <end position="23"/>
    </location>
</feature>
<name>A0A371RG63_9PROT</name>
<dbReference type="AlphaFoldDB" id="A0A371RG63"/>
<dbReference type="Gene3D" id="3.40.50.300">
    <property type="entry name" value="P-loop containing nucleotide triphosphate hydrolases"/>
    <property type="match status" value="2"/>
</dbReference>
<dbReference type="InterPro" id="IPR027417">
    <property type="entry name" value="P-loop_NTPase"/>
</dbReference>
<organism evidence="17 18">
    <name type="scientific">Parvularcula marina</name>
    <dbReference type="NCBI Taxonomy" id="2292771"/>
    <lineage>
        <taxon>Bacteria</taxon>
        <taxon>Pseudomonadati</taxon>
        <taxon>Pseudomonadota</taxon>
        <taxon>Alphaproteobacteria</taxon>
        <taxon>Parvularculales</taxon>
        <taxon>Parvularculaceae</taxon>
        <taxon>Parvularcula</taxon>
    </lineage>
</organism>
<evidence type="ECO:0000256" key="2">
    <source>
        <dbReference type="ARBA" id="ARBA00022741"/>
    </source>
</evidence>
<comment type="similarity">
    <text evidence="1">Belongs to the helicase family. UvrD subfamily.</text>
</comment>
<sequence length="775" mass="86356">MTPPSLSERARAGLAATDMDDPPYLAPLNPPQREAVLTTEGPVLMLAGAGTGKTRALTTRLAHLIATGRAGPGDILAVTFTNKAAREMKERIGELIGEAVEGMRWLGTFHSIGAQILRIHAEIVGLKSSFTIIDTDDQIRLCKQVIAAEGLDEKRWTGRGFAGLLDDWKNRGLTPGEVPADEAHKFGDGRAIKLYRAYQERLISLNAADFGDLLVHNLTIFRKAPDVLARYHRRFRYILVDEYQDTNIAQYLWLRLLARDAEGKSGGNICVVGDDDQSIYGWRGAEVANILRFEKDFPGAKVIRLEQNYRSTPSILAAASAIIDHNSNRLGKTLWTDVPDGPKVKLRGVWDADEEARQVTDDIEAEQTKGRRLSDMAVLVRASFQMRSFEERFNTAGIPYRVVGGPRFYEREETRDALAYLRLVRNPDDDLSFTRIINKPRRGFGDKAVQTLNIAAREMRVSLTEAGRRLLETDEMRGKARTSLARFLEQLRQWQAMAETTPPSELSETVLEESGYTDFWRNQKTIQSAGKLENLKELTRAAGEFDTLEGYLDHVSLVAERPAESSDGEVWLMTLHAAKGLEYPVVFLPGWEEEIFPSGRSVNENGQDGLEEERRLAYVGITRAREDCRISFAANRQVYGRWQSALPSRFIDELPEEHVEVMSEPGLYGVKAKEMPAYSRFDQVAASDGGYDTPGWKRARSSRPRNPAPAIDGSSRLIASSVGGTSPFKTGERVFHQKFGYGEVKGADGNKLDVAFEKAGQKKVIASFLIAADEV</sequence>
<dbReference type="InterPro" id="IPR000212">
    <property type="entry name" value="DNA_helicase_UvrD/REP"/>
</dbReference>
<evidence type="ECO:0000256" key="9">
    <source>
        <dbReference type="ARBA" id="ARBA00034617"/>
    </source>
</evidence>
<evidence type="ECO:0000256" key="13">
    <source>
        <dbReference type="PROSITE-ProRule" id="PRU00560"/>
    </source>
</evidence>
<dbReference type="GO" id="GO:0016887">
    <property type="term" value="F:ATP hydrolysis activity"/>
    <property type="evidence" value="ECO:0007669"/>
    <property type="project" value="RHEA"/>
</dbReference>
<evidence type="ECO:0000313" key="18">
    <source>
        <dbReference type="Proteomes" id="UP000264589"/>
    </source>
</evidence>
<evidence type="ECO:0000256" key="6">
    <source>
        <dbReference type="ARBA" id="ARBA00023125"/>
    </source>
</evidence>
<dbReference type="PROSITE" id="PS51217">
    <property type="entry name" value="UVRD_HELICASE_CTER"/>
    <property type="match status" value="1"/>
</dbReference>
<evidence type="ECO:0000256" key="12">
    <source>
        <dbReference type="ARBA" id="ARBA00048988"/>
    </source>
</evidence>
<dbReference type="GO" id="GO:0003677">
    <property type="term" value="F:DNA binding"/>
    <property type="evidence" value="ECO:0007669"/>
    <property type="project" value="UniProtKB-KW"/>
</dbReference>
<comment type="catalytic activity">
    <reaction evidence="12">
        <text>ATP + H2O = ADP + phosphate + H(+)</text>
        <dbReference type="Rhea" id="RHEA:13065"/>
        <dbReference type="ChEBI" id="CHEBI:15377"/>
        <dbReference type="ChEBI" id="CHEBI:15378"/>
        <dbReference type="ChEBI" id="CHEBI:30616"/>
        <dbReference type="ChEBI" id="CHEBI:43474"/>
        <dbReference type="ChEBI" id="CHEBI:456216"/>
        <dbReference type="EC" id="5.6.2.4"/>
    </reaction>
</comment>
<dbReference type="EC" id="5.6.2.4" evidence="10"/>
<dbReference type="Pfam" id="PF00580">
    <property type="entry name" value="UvrD-helicase"/>
    <property type="match status" value="1"/>
</dbReference>
<evidence type="ECO:0000256" key="10">
    <source>
        <dbReference type="ARBA" id="ARBA00034808"/>
    </source>
</evidence>
<dbReference type="GO" id="GO:0033202">
    <property type="term" value="C:DNA helicase complex"/>
    <property type="evidence" value="ECO:0007669"/>
    <property type="project" value="TreeGrafter"/>
</dbReference>
<evidence type="ECO:0000256" key="14">
    <source>
        <dbReference type="SAM" id="MobiDB-lite"/>
    </source>
</evidence>
<evidence type="ECO:0000256" key="1">
    <source>
        <dbReference type="ARBA" id="ARBA00009922"/>
    </source>
</evidence>
<dbReference type="Gene3D" id="1.10.10.160">
    <property type="match status" value="1"/>
</dbReference>
<reference evidence="17 18" key="1">
    <citation type="submission" date="2018-08" db="EMBL/GenBank/DDBJ databases">
        <title>Parvularcula sp. SM1705, isolated from surface water of the South Sea China.</title>
        <authorList>
            <person name="Sun L."/>
        </authorList>
    </citation>
    <scope>NUCLEOTIDE SEQUENCE [LARGE SCALE GENOMIC DNA]</scope>
    <source>
        <strain evidence="17 18">SM1705</strain>
    </source>
</reference>
<dbReference type="InParanoid" id="A0A371RG63"/>
<feature type="domain" description="UvrD-like helicase C-terminal" evidence="16">
    <location>
        <begin position="313"/>
        <end position="580"/>
    </location>
</feature>
<dbReference type="Proteomes" id="UP000264589">
    <property type="component" value="Unassembled WGS sequence"/>
</dbReference>
<comment type="catalytic activity">
    <reaction evidence="9">
        <text>Couples ATP hydrolysis with the unwinding of duplex DNA by translocating in the 3'-5' direction.</text>
        <dbReference type="EC" id="5.6.2.4"/>
    </reaction>
</comment>
<dbReference type="InterPro" id="IPR014017">
    <property type="entry name" value="DNA_helicase_UvrD-like_C"/>
</dbReference>
<evidence type="ECO:0000256" key="4">
    <source>
        <dbReference type="ARBA" id="ARBA00022806"/>
    </source>
</evidence>
<dbReference type="CDD" id="cd18807">
    <property type="entry name" value="SF1_C_UvrD"/>
    <property type="match status" value="1"/>
</dbReference>
<dbReference type="PROSITE" id="PS51198">
    <property type="entry name" value="UVRD_HELICASE_ATP_BIND"/>
    <property type="match status" value="1"/>
</dbReference>
<dbReference type="OrthoDB" id="9806690at2"/>
<dbReference type="GO" id="GO:0005829">
    <property type="term" value="C:cytosol"/>
    <property type="evidence" value="ECO:0007669"/>
    <property type="project" value="TreeGrafter"/>
</dbReference>
<dbReference type="PANTHER" id="PTHR11070">
    <property type="entry name" value="UVRD / RECB / PCRA DNA HELICASE FAMILY MEMBER"/>
    <property type="match status" value="1"/>
</dbReference>
<accession>A0A371RG63</accession>
<dbReference type="EMBL" id="QUQO01000001">
    <property type="protein sequence ID" value="RFB04447.1"/>
    <property type="molecule type" value="Genomic_DNA"/>
</dbReference>
<feature type="domain" description="UvrD-like helicase ATP-binding" evidence="15">
    <location>
        <begin position="26"/>
        <end position="312"/>
    </location>
</feature>
<dbReference type="CDD" id="cd17932">
    <property type="entry name" value="DEXQc_UvrD"/>
    <property type="match status" value="1"/>
</dbReference>
<keyword evidence="7" id="KW-0413">Isomerase</keyword>
<evidence type="ECO:0000256" key="11">
    <source>
        <dbReference type="ARBA" id="ARBA00034923"/>
    </source>
</evidence>
<evidence type="ECO:0000256" key="7">
    <source>
        <dbReference type="ARBA" id="ARBA00023235"/>
    </source>
</evidence>
<feature type="region of interest" description="Disordered" evidence="14">
    <location>
        <begin position="692"/>
        <end position="715"/>
    </location>
</feature>
<dbReference type="SUPFAM" id="SSF52540">
    <property type="entry name" value="P-loop containing nucleoside triphosphate hydrolases"/>
    <property type="match status" value="1"/>
</dbReference>
<keyword evidence="18" id="KW-1185">Reference proteome</keyword>
<dbReference type="InterPro" id="IPR013986">
    <property type="entry name" value="DExx_box_DNA_helicase_dom_sf"/>
</dbReference>
<proteinExistence type="inferred from homology"/>
<gene>
    <name evidence="17" type="ORF">DX908_03590</name>
</gene>
<keyword evidence="2 13" id="KW-0547">Nucleotide-binding</keyword>